<dbReference type="RefSeq" id="WP_118452840.1">
    <property type="nucleotide sequence ID" value="NZ_JAOQJV010000016.1"/>
</dbReference>
<dbReference type="SUPFAM" id="SSF50729">
    <property type="entry name" value="PH domain-like"/>
    <property type="match status" value="1"/>
</dbReference>
<dbReference type="CDD" id="cd13225">
    <property type="entry name" value="PH-like_bacteria"/>
    <property type="match status" value="1"/>
</dbReference>
<dbReference type="InterPro" id="IPR012544">
    <property type="entry name" value="PHb"/>
</dbReference>
<evidence type="ECO:0000259" key="1">
    <source>
        <dbReference type="Pfam" id="PF08000"/>
    </source>
</evidence>
<keyword evidence="3" id="KW-1185">Reference proteome</keyword>
<dbReference type="InterPro" id="IPR037063">
    <property type="entry name" value="PHb_sf"/>
</dbReference>
<accession>A0ABT2S7Z4</accession>
<protein>
    <submittedName>
        <fullName evidence="2">PH domain-containing protein</fullName>
    </submittedName>
</protein>
<dbReference type="EMBL" id="JAOQJV010000016">
    <property type="protein sequence ID" value="MCU6700699.1"/>
    <property type="molecule type" value="Genomic_DNA"/>
</dbReference>
<comment type="caution">
    <text evidence="2">The sequence shown here is derived from an EMBL/GenBank/DDBJ whole genome shotgun (WGS) entry which is preliminary data.</text>
</comment>
<gene>
    <name evidence="2" type="ORF">OCV65_10710</name>
</gene>
<name>A0ABT2S7Z4_9FIRM</name>
<dbReference type="Gene3D" id="2.30.29.50">
    <property type="entry name" value="Bacterial Pleckstrin homology domain"/>
    <property type="match status" value="1"/>
</dbReference>
<proteinExistence type="predicted"/>
<evidence type="ECO:0000313" key="2">
    <source>
        <dbReference type="EMBL" id="MCU6700699.1"/>
    </source>
</evidence>
<evidence type="ECO:0000313" key="3">
    <source>
        <dbReference type="Proteomes" id="UP001207605"/>
    </source>
</evidence>
<organism evidence="2 3">
    <name type="scientific">Dorea ammoniilytica</name>
    <dbReference type="NCBI Taxonomy" id="2981788"/>
    <lineage>
        <taxon>Bacteria</taxon>
        <taxon>Bacillati</taxon>
        <taxon>Bacillota</taxon>
        <taxon>Clostridia</taxon>
        <taxon>Lachnospirales</taxon>
        <taxon>Lachnospiraceae</taxon>
        <taxon>Dorea</taxon>
    </lineage>
</organism>
<feature type="domain" description="Bacterial Pleckstrin homology" evidence="1">
    <location>
        <begin position="4"/>
        <end position="121"/>
    </location>
</feature>
<reference evidence="2 3" key="1">
    <citation type="journal article" date="2021" name="ISME Commun">
        <title>Automated analysis of genomic sequences facilitates high-throughput and comprehensive description of bacteria.</title>
        <authorList>
            <person name="Hitch T.C.A."/>
        </authorList>
    </citation>
    <scope>NUCLEOTIDE SEQUENCE [LARGE SCALE GENOMIC DNA]</scope>
    <source>
        <strain evidence="2 3">Sanger_02</strain>
    </source>
</reference>
<dbReference type="Pfam" id="PF08000">
    <property type="entry name" value="bPH_1"/>
    <property type="match status" value="1"/>
</dbReference>
<dbReference type="Proteomes" id="UP001207605">
    <property type="component" value="Unassembled WGS sequence"/>
</dbReference>
<sequence>MIDFKNSSFVKLKQTKPEAVMKDIEPLLINDELVIGAYKSIRDFVVFTNKRVISCNVQGLTGAKKDFTSLPYAKISAFSVETAGVFDLDSELEMYFSGLGKVRFEFSGSSNIVQIGQVIGMYALK</sequence>